<protein>
    <submittedName>
        <fullName evidence="3">Stage II sporulation protein D</fullName>
    </submittedName>
</protein>
<dbReference type="GO" id="GO:0030435">
    <property type="term" value="P:sporulation resulting in formation of a cellular spore"/>
    <property type="evidence" value="ECO:0007669"/>
    <property type="project" value="InterPro"/>
</dbReference>
<evidence type="ECO:0000313" key="3">
    <source>
        <dbReference type="EMBL" id="XCI28594.1"/>
    </source>
</evidence>
<dbReference type="InterPro" id="IPR013693">
    <property type="entry name" value="SpoIID/LytB_N"/>
</dbReference>
<reference evidence="3" key="1">
    <citation type="journal article" date="2018" name="Antonie Van Leeuwenhoek">
        <title>Proteinivorax hydrogeniformans sp. nov., an anaerobic, haloalkaliphilic bacterium fermenting proteinaceous compounds with high hydrogen production.</title>
        <authorList>
            <person name="Boltyanskaya Y."/>
            <person name="Detkova E."/>
            <person name="Pimenov N."/>
            <person name="Kevbrin V."/>
        </authorList>
    </citation>
    <scope>NUCLEOTIDE SEQUENCE</scope>
    <source>
        <strain evidence="3">Z-710</strain>
    </source>
</reference>
<gene>
    <name evidence="3" type="primary">spoIID</name>
    <name evidence="3" type="ORF">PRVXH_002558</name>
</gene>
<evidence type="ECO:0000259" key="2">
    <source>
        <dbReference type="Pfam" id="PF08486"/>
    </source>
</evidence>
<dbReference type="EMBL" id="CP159485">
    <property type="protein sequence ID" value="XCI28594.1"/>
    <property type="molecule type" value="Genomic_DNA"/>
</dbReference>
<dbReference type="InterPro" id="IPR014225">
    <property type="entry name" value="Spore_II_D_firmicutes"/>
</dbReference>
<dbReference type="GO" id="GO:0030288">
    <property type="term" value="C:outer membrane-bounded periplasmic space"/>
    <property type="evidence" value="ECO:0007669"/>
    <property type="project" value="TreeGrafter"/>
</dbReference>
<dbReference type="PANTHER" id="PTHR30032">
    <property type="entry name" value="N-ACETYLMURAMOYL-L-ALANINE AMIDASE-RELATED"/>
    <property type="match status" value="1"/>
</dbReference>
<sequence length="323" mass="36803">MGKYALYFVISLLIITIIMPAILVKGCRFVSPYPIEEIEDDDISISVFFHEEDRIKEMSLEEYIVGVVAGEMPASFNIEALKSQAIVARTYAYNQAINDGCDNHPDADICTDYRHCQHWISKEQAKSSWSLLQRSSNWAKIEQSVAKTRGKILTYNGKPIDALYHSTCGGQTENSEDVFTSKKRYLRSTVCDYCEHSSRLEQTVEMTQQEFVDKISSLVEIDCIDFENELGIVQRVDTNSVKLLRIKDELYSGTEVRMALGLNSTNFSINPEDDKVIFNIKGYGHGVGLCQYGADGMANSQKNYEEILHHYYKDIEIVQIYEK</sequence>
<dbReference type="NCBIfam" id="TIGR02669">
    <property type="entry name" value="SpoIID_LytB"/>
    <property type="match status" value="1"/>
</dbReference>
<feature type="domain" description="Sporulation stage II protein D amidase enhancer LytB N-terminal" evidence="2">
    <location>
        <begin position="52"/>
        <end position="155"/>
    </location>
</feature>
<organism evidence="3">
    <name type="scientific">Proteinivorax hydrogeniformans</name>
    <dbReference type="NCBI Taxonomy" id="1826727"/>
    <lineage>
        <taxon>Bacteria</taxon>
        <taxon>Bacillati</taxon>
        <taxon>Bacillota</taxon>
        <taxon>Clostridia</taxon>
        <taxon>Eubacteriales</taxon>
        <taxon>Proteinivoracaceae</taxon>
        <taxon>Proteinivorax</taxon>
    </lineage>
</organism>
<keyword evidence="1" id="KW-0812">Transmembrane</keyword>
<accession>A0AAU8HSZ8</accession>
<feature type="transmembrane region" description="Helical" evidence="1">
    <location>
        <begin position="6"/>
        <end position="24"/>
    </location>
</feature>
<reference evidence="3" key="2">
    <citation type="submission" date="2024-06" db="EMBL/GenBank/DDBJ databases">
        <authorList>
            <person name="Petrova K.O."/>
            <person name="Toshchakov S.V."/>
            <person name="Boltjanskaja Y.V."/>
            <person name="Kevbrin V.V."/>
        </authorList>
    </citation>
    <scope>NUCLEOTIDE SEQUENCE</scope>
    <source>
        <strain evidence="3">Z-710</strain>
    </source>
</reference>
<evidence type="ECO:0000256" key="1">
    <source>
        <dbReference type="SAM" id="Phobius"/>
    </source>
</evidence>
<dbReference type="Pfam" id="PF08486">
    <property type="entry name" value="SpoIID"/>
    <property type="match status" value="1"/>
</dbReference>
<dbReference type="RefSeq" id="WP_353893147.1">
    <property type="nucleotide sequence ID" value="NZ_CP159485.1"/>
</dbReference>
<name>A0AAU8HSZ8_9FIRM</name>
<dbReference type="NCBIfam" id="TIGR02870">
    <property type="entry name" value="spore_II_D"/>
    <property type="match status" value="1"/>
</dbReference>
<dbReference type="InterPro" id="IPR051922">
    <property type="entry name" value="Bact_Sporulation_Assoc"/>
</dbReference>
<keyword evidence="1" id="KW-1133">Transmembrane helix</keyword>
<dbReference type="InterPro" id="IPR013486">
    <property type="entry name" value="SpoIID/LytB"/>
</dbReference>
<keyword evidence="1" id="KW-0472">Membrane</keyword>
<dbReference type="PANTHER" id="PTHR30032:SF4">
    <property type="entry name" value="AMIDASE ENHANCER"/>
    <property type="match status" value="1"/>
</dbReference>
<proteinExistence type="predicted"/>
<dbReference type="AlphaFoldDB" id="A0AAU8HSZ8"/>